<dbReference type="PANTHER" id="PTHR30151">
    <property type="entry name" value="ALKANE SULFONATE ABC TRANSPORTER-RELATED, MEMBRANE SUBUNIT"/>
    <property type="match status" value="1"/>
</dbReference>
<evidence type="ECO:0008006" key="6">
    <source>
        <dbReference type="Google" id="ProtNLM"/>
    </source>
</evidence>
<gene>
    <name evidence="5" type="ORF">GZ12E2_33</name>
</gene>
<keyword evidence="4" id="KW-0472">Membrane</keyword>
<feature type="transmembrane region" description="Helical" evidence="4">
    <location>
        <begin position="94"/>
        <end position="120"/>
    </location>
</feature>
<organism evidence="5">
    <name type="scientific">Uncultured archaeon GZfos26G2</name>
    <dbReference type="NCBI Taxonomy" id="3386331"/>
    <lineage>
        <taxon>Archaea</taxon>
        <taxon>Methanobacteriati</taxon>
        <taxon>Methanobacteriota</taxon>
        <taxon>Stenosarchaea group</taxon>
        <taxon>Methanomicrobia</taxon>
        <taxon>Candidatus Methanophagales</taxon>
        <taxon>Candidatus Methanophagaceae</taxon>
        <taxon>Candidatus Methanophaga</taxon>
    </lineage>
</organism>
<reference evidence="5" key="2">
    <citation type="submission" date="2004-08" db="EMBL/GenBank/DDBJ databases">
        <authorList>
            <person name="Putnam N."/>
            <person name="Detter J.C."/>
            <person name="Richardson P.M."/>
            <person name="Rokhsar D."/>
        </authorList>
    </citation>
    <scope>NUCLEOTIDE SEQUENCE</scope>
</reference>
<accession>Q64EB1</accession>
<evidence type="ECO:0000256" key="3">
    <source>
        <dbReference type="ARBA" id="ARBA00022475"/>
    </source>
</evidence>
<feature type="transmembrane region" description="Helical" evidence="4">
    <location>
        <begin position="52"/>
        <end position="73"/>
    </location>
</feature>
<keyword evidence="4" id="KW-1133">Transmembrane helix</keyword>
<keyword evidence="2" id="KW-0813">Transport</keyword>
<feature type="transmembrane region" description="Helical" evidence="4">
    <location>
        <begin position="12"/>
        <end position="32"/>
    </location>
</feature>
<evidence type="ECO:0000313" key="5">
    <source>
        <dbReference type="EMBL" id="AAU82266.1"/>
    </source>
</evidence>
<keyword evidence="3" id="KW-1003">Cell membrane</keyword>
<keyword evidence="4" id="KW-0812">Transmembrane</keyword>
<evidence type="ECO:0000256" key="2">
    <source>
        <dbReference type="ARBA" id="ARBA00022448"/>
    </source>
</evidence>
<protein>
    <recommendedName>
        <fullName evidence="6">ABC transporter permease</fullName>
    </recommendedName>
</protein>
<feature type="transmembrane region" description="Helical" evidence="4">
    <location>
        <begin position="126"/>
        <end position="146"/>
    </location>
</feature>
<dbReference type="GO" id="GO:0005886">
    <property type="term" value="C:plasma membrane"/>
    <property type="evidence" value="ECO:0007669"/>
    <property type="project" value="UniProtKB-SubCell"/>
</dbReference>
<comment type="subcellular location">
    <subcellularLocation>
        <location evidence="1">Cell membrane</location>
        <topology evidence="1">Multi-pass membrane protein</topology>
    </subcellularLocation>
</comment>
<feature type="transmembrane region" description="Helical" evidence="4">
    <location>
        <begin position="190"/>
        <end position="209"/>
    </location>
</feature>
<name>Q64EB1_UNCAG</name>
<evidence type="ECO:0000256" key="1">
    <source>
        <dbReference type="ARBA" id="ARBA00004651"/>
    </source>
</evidence>
<feature type="transmembrane region" description="Helical" evidence="4">
    <location>
        <begin position="153"/>
        <end position="170"/>
    </location>
</feature>
<dbReference type="PANTHER" id="PTHR30151:SF0">
    <property type="entry name" value="ABC TRANSPORTER PERMEASE PROTEIN MJ0413-RELATED"/>
    <property type="match status" value="1"/>
</dbReference>
<proteinExistence type="predicted"/>
<evidence type="ECO:0000256" key="4">
    <source>
        <dbReference type="SAM" id="Phobius"/>
    </source>
</evidence>
<dbReference type="AlphaFoldDB" id="Q64EB1"/>
<dbReference type="EMBL" id="AY714818">
    <property type="protein sequence ID" value="AAU82266.1"/>
    <property type="molecule type" value="Genomic_DNA"/>
</dbReference>
<reference evidence="5" key="1">
    <citation type="journal article" date="2004" name="Science">
        <title>Reverse methanogenesis: testing the hypothesis with environmental genomics.</title>
        <authorList>
            <person name="Hallam S.J."/>
            <person name="Putnam N."/>
            <person name="Preston C.M."/>
            <person name="Detter J.C."/>
            <person name="Rokhsar D."/>
            <person name="Richardson P.M."/>
            <person name="DeLong E.F."/>
        </authorList>
    </citation>
    <scope>NUCLEOTIDE SEQUENCE</scope>
</reference>
<sequence length="219" mass="24547">MPQENRTVRWFYHSVPFIILFLLWEIVARVIHDPYLLPPFSAVVASAFSPSLAYHLGITLTLSLLALLIISLVGLPLGQLMHRFKEAEWVLSPFFWFLLFALGLGLGTTGIAPILIMWFGLSQLTVLLFSILIPIMVVALISCYGARLTAVRVGFLLCWSLQISMGVYLISVAGLGTQLSMCYHLHNTDMMYAIMLIMGFTGLFVDNVLKYMGDLIKEK</sequence>